<dbReference type="EMBL" id="AP021906">
    <property type="protein sequence ID" value="BBP87933.1"/>
    <property type="molecule type" value="Genomic_DNA"/>
</dbReference>
<dbReference type="InterPro" id="IPR036188">
    <property type="entry name" value="FAD/NAD-bd_sf"/>
</dbReference>
<sequence length="79" mass="8970">MPPTRGEQLIQQLETQAKTFEPEIALNQKITSFERDEHNHIILTAENGDRHLTKTLILAMVTAFQFSGNLKSSMQTAMK</sequence>
<proteinExistence type="predicted"/>
<organism evidence="1 2">
    <name type="scientific">Bacillus safensis</name>
    <dbReference type="NCBI Taxonomy" id="561879"/>
    <lineage>
        <taxon>Bacteria</taxon>
        <taxon>Bacillati</taxon>
        <taxon>Bacillota</taxon>
        <taxon>Bacilli</taxon>
        <taxon>Bacillales</taxon>
        <taxon>Bacillaceae</taxon>
        <taxon>Bacillus</taxon>
    </lineage>
</organism>
<dbReference type="Proteomes" id="UP000464658">
    <property type="component" value="Chromosome"/>
</dbReference>
<reference evidence="1 2" key="1">
    <citation type="submission" date="2019-12" db="EMBL/GenBank/DDBJ databases">
        <title>Full genome sequence of a Bacillus safensis strain isolated from commercially available natto in Indonesia.</title>
        <authorList>
            <person name="Yoshida M."/>
            <person name="Uomi M."/>
            <person name="Waturangi D."/>
            <person name="Ekaputri J.J."/>
            <person name="Setiamarga D.H.E."/>
        </authorList>
    </citation>
    <scope>NUCLEOTIDE SEQUENCE [LARGE SCALE GENOMIC DNA]</scope>
    <source>
        <strain evidence="1 2">IDN1</strain>
    </source>
</reference>
<accession>A0A5S9M460</accession>
<dbReference type="AlphaFoldDB" id="A0A5S9M460"/>
<evidence type="ECO:0000313" key="2">
    <source>
        <dbReference type="Proteomes" id="UP000464658"/>
    </source>
</evidence>
<name>A0A5S9M460_BACIA</name>
<evidence type="ECO:0000313" key="1">
    <source>
        <dbReference type="EMBL" id="BBP87933.1"/>
    </source>
</evidence>
<gene>
    <name evidence="1" type="ORF">BsIDN1_15510</name>
</gene>
<protein>
    <submittedName>
        <fullName evidence="1">Uncharacterized protein</fullName>
    </submittedName>
</protein>
<dbReference type="Gene3D" id="3.50.50.60">
    <property type="entry name" value="FAD/NAD(P)-binding domain"/>
    <property type="match status" value="1"/>
</dbReference>